<proteinExistence type="predicted"/>
<dbReference type="CDD" id="cd02966">
    <property type="entry name" value="TlpA_like_family"/>
    <property type="match status" value="1"/>
</dbReference>
<dbReference type="InterPro" id="IPR013766">
    <property type="entry name" value="Thioredoxin_domain"/>
</dbReference>
<dbReference type="EMBL" id="CP077683">
    <property type="protein sequence ID" value="QXE90631.1"/>
    <property type="molecule type" value="Genomic_DNA"/>
</dbReference>
<dbReference type="PROSITE" id="PS00194">
    <property type="entry name" value="THIOREDOXIN_1"/>
    <property type="match status" value="1"/>
</dbReference>
<feature type="chain" id="PRO_5045816397" evidence="4">
    <location>
        <begin position="20"/>
        <end position="173"/>
    </location>
</feature>
<protein>
    <submittedName>
        <fullName evidence="6">TlpA family protein disulfide reductase</fullName>
    </submittedName>
</protein>
<dbReference type="InterPro" id="IPR017937">
    <property type="entry name" value="Thioredoxin_CS"/>
</dbReference>
<dbReference type="PANTHER" id="PTHR42852">
    <property type="entry name" value="THIOL:DISULFIDE INTERCHANGE PROTEIN DSBE"/>
    <property type="match status" value="1"/>
</dbReference>
<keyword evidence="1" id="KW-0201">Cytochrome c-type biogenesis</keyword>
<feature type="domain" description="Thioredoxin" evidence="5">
    <location>
        <begin position="30"/>
        <end position="171"/>
    </location>
</feature>
<dbReference type="Pfam" id="PF00578">
    <property type="entry name" value="AhpC-TSA"/>
    <property type="match status" value="1"/>
</dbReference>
<name>A0ABX8LI95_9BACT</name>
<keyword evidence="4" id="KW-0732">Signal</keyword>
<dbReference type="RefSeq" id="WP_217287256.1">
    <property type="nucleotide sequence ID" value="NZ_CP077683.1"/>
</dbReference>
<dbReference type="Proteomes" id="UP000683559">
    <property type="component" value="Chromosome"/>
</dbReference>
<evidence type="ECO:0000256" key="2">
    <source>
        <dbReference type="ARBA" id="ARBA00023157"/>
    </source>
</evidence>
<organism evidence="6 7">
    <name type="scientific">Geomonas subterranea</name>
    <dbReference type="NCBI Taxonomy" id="2847989"/>
    <lineage>
        <taxon>Bacteria</taxon>
        <taxon>Pseudomonadati</taxon>
        <taxon>Thermodesulfobacteriota</taxon>
        <taxon>Desulfuromonadia</taxon>
        <taxon>Geobacterales</taxon>
        <taxon>Geobacteraceae</taxon>
        <taxon>Geomonas</taxon>
    </lineage>
</organism>
<evidence type="ECO:0000256" key="3">
    <source>
        <dbReference type="ARBA" id="ARBA00023284"/>
    </source>
</evidence>
<keyword evidence="7" id="KW-1185">Reference proteome</keyword>
<accession>A0ABX8LI95</accession>
<keyword evidence="3" id="KW-0676">Redox-active center</keyword>
<dbReference type="PROSITE" id="PS51352">
    <property type="entry name" value="THIOREDOXIN_2"/>
    <property type="match status" value="1"/>
</dbReference>
<gene>
    <name evidence="6" type="ORF">KP001_19890</name>
</gene>
<feature type="signal peptide" evidence="4">
    <location>
        <begin position="1"/>
        <end position="19"/>
    </location>
</feature>
<sequence length="173" mass="18466">MRRWIAAVLVAAALGVAAAGCTKKSADLPAVEGNAAPDFTLKDLSGKPVQLSTLKGKLVLVNFWATWCPPCREEIPSMVKLNQVMQGKNFQMLAISIDEGGKGAVEEFFKRGGVTLPALLDTDGQVARRYGTTGVPETFVVDPKGVIRKKVVGGLDWSNPEVIQALQEIMGGK</sequence>
<dbReference type="PROSITE" id="PS51257">
    <property type="entry name" value="PROKAR_LIPOPROTEIN"/>
    <property type="match status" value="1"/>
</dbReference>
<evidence type="ECO:0000313" key="6">
    <source>
        <dbReference type="EMBL" id="QXE90631.1"/>
    </source>
</evidence>
<dbReference type="InterPro" id="IPR000866">
    <property type="entry name" value="AhpC/TSA"/>
</dbReference>
<dbReference type="InterPro" id="IPR050553">
    <property type="entry name" value="Thioredoxin_ResA/DsbE_sf"/>
</dbReference>
<evidence type="ECO:0000256" key="1">
    <source>
        <dbReference type="ARBA" id="ARBA00022748"/>
    </source>
</evidence>
<evidence type="ECO:0000259" key="5">
    <source>
        <dbReference type="PROSITE" id="PS51352"/>
    </source>
</evidence>
<evidence type="ECO:0000256" key="4">
    <source>
        <dbReference type="SAM" id="SignalP"/>
    </source>
</evidence>
<evidence type="ECO:0000313" key="7">
    <source>
        <dbReference type="Proteomes" id="UP000683559"/>
    </source>
</evidence>
<dbReference type="PANTHER" id="PTHR42852:SF6">
    <property type="entry name" value="THIOL:DISULFIDE INTERCHANGE PROTEIN DSBE"/>
    <property type="match status" value="1"/>
</dbReference>
<keyword evidence="2" id="KW-1015">Disulfide bond</keyword>
<reference evidence="6 7" key="1">
    <citation type="submission" date="2021-06" db="EMBL/GenBank/DDBJ databases">
        <title>Gemonas diversity in paddy soil.</title>
        <authorList>
            <person name="Liu G."/>
        </authorList>
    </citation>
    <scope>NUCLEOTIDE SEQUENCE [LARGE SCALE GENOMIC DNA]</scope>
    <source>
        <strain evidence="6 7">RG2</strain>
    </source>
</reference>